<protein>
    <submittedName>
        <fullName evidence="1">Uncharacterized protein</fullName>
    </submittedName>
</protein>
<organism evidence="1 2">
    <name type="scientific">Ameca splendens</name>
    <dbReference type="NCBI Taxonomy" id="208324"/>
    <lineage>
        <taxon>Eukaryota</taxon>
        <taxon>Metazoa</taxon>
        <taxon>Chordata</taxon>
        <taxon>Craniata</taxon>
        <taxon>Vertebrata</taxon>
        <taxon>Euteleostomi</taxon>
        <taxon>Actinopterygii</taxon>
        <taxon>Neopterygii</taxon>
        <taxon>Teleostei</taxon>
        <taxon>Neoteleostei</taxon>
        <taxon>Acanthomorphata</taxon>
        <taxon>Ovalentaria</taxon>
        <taxon>Atherinomorphae</taxon>
        <taxon>Cyprinodontiformes</taxon>
        <taxon>Goodeidae</taxon>
        <taxon>Ameca</taxon>
    </lineage>
</organism>
<comment type="caution">
    <text evidence="1">The sequence shown here is derived from an EMBL/GenBank/DDBJ whole genome shotgun (WGS) entry which is preliminary data.</text>
</comment>
<reference evidence="1 2" key="1">
    <citation type="submission" date="2021-06" db="EMBL/GenBank/DDBJ databases">
        <authorList>
            <person name="Palmer J.M."/>
        </authorList>
    </citation>
    <scope>NUCLEOTIDE SEQUENCE [LARGE SCALE GENOMIC DNA]</scope>
    <source>
        <strain evidence="1 2">AS_MEX2019</strain>
        <tissue evidence="1">Muscle</tissue>
    </source>
</reference>
<keyword evidence="2" id="KW-1185">Reference proteome</keyword>
<name>A0ABV0XRR6_9TELE</name>
<dbReference type="EMBL" id="JAHRIP010010713">
    <property type="protein sequence ID" value="MEQ2284030.1"/>
    <property type="molecule type" value="Genomic_DNA"/>
</dbReference>
<evidence type="ECO:0000313" key="2">
    <source>
        <dbReference type="Proteomes" id="UP001469553"/>
    </source>
</evidence>
<accession>A0ABV0XRR6</accession>
<proteinExistence type="predicted"/>
<sequence length="140" mass="16189">MAGSRCTDDVQWRHLLCLFPLCHVHTALQEDGETETLHHNPQQPAACNHDNLFTTTSSSSHLHPTLLFYIPQMFGDLACPLLVSLHFPIYHSNNLVKNNSYLSGLEFKWVTFFGLYYLWLHADSEKDFKLFRCVSLKDHL</sequence>
<evidence type="ECO:0000313" key="1">
    <source>
        <dbReference type="EMBL" id="MEQ2284030.1"/>
    </source>
</evidence>
<gene>
    <name evidence="1" type="ORF">AMECASPLE_017447</name>
</gene>
<dbReference type="Proteomes" id="UP001469553">
    <property type="component" value="Unassembled WGS sequence"/>
</dbReference>